<gene>
    <name evidence="2" type="ORF">NDU88_006933</name>
</gene>
<sequence length="113" mass="11606">MPGRALRFGVPGGVSDAGGGRNRRGSLSLPPQLGPSAVGSDHGSKGTFWHGCTRRRVWRAATLLGSWLPGGAGLLDPPMVGGRGSPALGCALKSRELGPTWGGLHILNSAQWT</sequence>
<feature type="compositionally biased region" description="Gly residues" evidence="1">
    <location>
        <begin position="10"/>
        <end position="20"/>
    </location>
</feature>
<dbReference type="AlphaFoldDB" id="A0AAV7QND0"/>
<proteinExistence type="predicted"/>
<evidence type="ECO:0000313" key="3">
    <source>
        <dbReference type="Proteomes" id="UP001066276"/>
    </source>
</evidence>
<name>A0AAV7QND0_PLEWA</name>
<comment type="caution">
    <text evidence="2">The sequence shown here is derived from an EMBL/GenBank/DDBJ whole genome shotgun (WGS) entry which is preliminary data.</text>
</comment>
<evidence type="ECO:0000256" key="1">
    <source>
        <dbReference type="SAM" id="MobiDB-lite"/>
    </source>
</evidence>
<dbReference type="Proteomes" id="UP001066276">
    <property type="component" value="Chromosome 6"/>
</dbReference>
<keyword evidence="3" id="KW-1185">Reference proteome</keyword>
<protein>
    <submittedName>
        <fullName evidence="2">Uncharacterized protein</fullName>
    </submittedName>
</protein>
<accession>A0AAV7QND0</accession>
<evidence type="ECO:0000313" key="2">
    <source>
        <dbReference type="EMBL" id="KAJ1140584.1"/>
    </source>
</evidence>
<feature type="region of interest" description="Disordered" evidence="1">
    <location>
        <begin position="1"/>
        <end position="45"/>
    </location>
</feature>
<reference evidence="2" key="1">
    <citation type="journal article" date="2022" name="bioRxiv">
        <title>Sequencing and chromosome-scale assembly of the giantPleurodeles waltlgenome.</title>
        <authorList>
            <person name="Brown T."/>
            <person name="Elewa A."/>
            <person name="Iarovenko S."/>
            <person name="Subramanian E."/>
            <person name="Araus A.J."/>
            <person name="Petzold A."/>
            <person name="Susuki M."/>
            <person name="Suzuki K.-i.T."/>
            <person name="Hayashi T."/>
            <person name="Toyoda A."/>
            <person name="Oliveira C."/>
            <person name="Osipova E."/>
            <person name="Leigh N.D."/>
            <person name="Simon A."/>
            <person name="Yun M.H."/>
        </authorList>
    </citation>
    <scope>NUCLEOTIDE SEQUENCE</scope>
    <source>
        <strain evidence="2">20211129_DDA</strain>
        <tissue evidence="2">Liver</tissue>
    </source>
</reference>
<dbReference type="EMBL" id="JANPWB010000010">
    <property type="protein sequence ID" value="KAJ1140584.1"/>
    <property type="molecule type" value="Genomic_DNA"/>
</dbReference>
<organism evidence="2 3">
    <name type="scientific">Pleurodeles waltl</name>
    <name type="common">Iberian ribbed newt</name>
    <dbReference type="NCBI Taxonomy" id="8319"/>
    <lineage>
        <taxon>Eukaryota</taxon>
        <taxon>Metazoa</taxon>
        <taxon>Chordata</taxon>
        <taxon>Craniata</taxon>
        <taxon>Vertebrata</taxon>
        <taxon>Euteleostomi</taxon>
        <taxon>Amphibia</taxon>
        <taxon>Batrachia</taxon>
        <taxon>Caudata</taxon>
        <taxon>Salamandroidea</taxon>
        <taxon>Salamandridae</taxon>
        <taxon>Pleurodelinae</taxon>
        <taxon>Pleurodeles</taxon>
    </lineage>
</organism>